<evidence type="ECO:0000256" key="7">
    <source>
        <dbReference type="ARBA" id="ARBA00022448"/>
    </source>
</evidence>
<dbReference type="PROSITE" id="PS51914">
    <property type="entry name" value="MRH"/>
    <property type="match status" value="1"/>
</dbReference>
<evidence type="ECO:0000256" key="13">
    <source>
        <dbReference type="ARBA" id="ARBA00023034"/>
    </source>
</evidence>
<dbReference type="InterPro" id="IPR018939">
    <property type="entry name" value="Autophagy-rel_prot_27"/>
</dbReference>
<sequence length="258" mass="28207">MKIEFGNQRQGLWASVFIICLIVNGQISTEAKNCKKIDDCSCEFDDGSGRVDIRGLGKQDGTPAFSANEPNNYWNYQYNPCYPFSQGAYCQNVAVCQKSSGGDYGYPIGRQDSAEWSFDPKTQQVQVQYSESTGLKESTIVTWKCDPGVTGDATYKANTGNTSPYTLTVTHASACPSHNTGNTGISGGTVLIIVFVVLLLVYVIAGIIFNKVRRQASGAELIPNANFWKGFPFLVKDGAVFVFTGCKTDRIYKNLDSK</sequence>
<feature type="transmembrane region" description="Helical" evidence="18">
    <location>
        <begin position="185"/>
        <end position="209"/>
    </location>
</feature>
<dbReference type="GeneID" id="106151385"/>
<dbReference type="GO" id="GO:0006914">
    <property type="term" value="P:autophagy"/>
    <property type="evidence" value="ECO:0007669"/>
    <property type="project" value="UniProtKB-KW"/>
</dbReference>
<feature type="chain" id="PRO_5010211754" description="Autophagy-related protein 27" evidence="19">
    <location>
        <begin position="32"/>
        <end position="258"/>
    </location>
</feature>
<reference evidence="22" key="1">
    <citation type="submission" date="2025-08" db="UniProtKB">
        <authorList>
            <consortium name="RefSeq"/>
        </authorList>
    </citation>
    <scope>IDENTIFICATION</scope>
    <source>
        <tissue evidence="22">Gonads</tissue>
    </source>
</reference>
<evidence type="ECO:0000256" key="3">
    <source>
        <dbReference type="ARBA" id="ARBA00004394"/>
    </source>
</evidence>
<protein>
    <recommendedName>
        <fullName evidence="6">Autophagy-related protein 27</fullName>
    </recommendedName>
</protein>
<evidence type="ECO:0000256" key="10">
    <source>
        <dbReference type="ARBA" id="ARBA00022927"/>
    </source>
</evidence>
<keyword evidence="9 19" id="KW-0732">Signal</keyword>
<dbReference type="Gene3D" id="2.70.130.10">
    <property type="entry name" value="Mannose-6-phosphate receptor binding domain"/>
    <property type="match status" value="1"/>
</dbReference>
<keyword evidence="17" id="KW-0968">Cytoplasmic vesicle</keyword>
<dbReference type="RefSeq" id="XP_013380070.1">
    <property type="nucleotide sequence ID" value="XM_013524616.1"/>
</dbReference>
<dbReference type="SUPFAM" id="SSF50911">
    <property type="entry name" value="Mannose 6-phosphate receptor domain"/>
    <property type="match status" value="1"/>
</dbReference>
<evidence type="ECO:0000256" key="11">
    <source>
        <dbReference type="ARBA" id="ARBA00022989"/>
    </source>
</evidence>
<evidence type="ECO:0000256" key="12">
    <source>
        <dbReference type="ARBA" id="ARBA00023006"/>
    </source>
</evidence>
<dbReference type="GO" id="GO:0015031">
    <property type="term" value="P:protein transport"/>
    <property type="evidence" value="ECO:0007669"/>
    <property type="project" value="UniProtKB-KW"/>
</dbReference>
<evidence type="ECO:0000256" key="6">
    <source>
        <dbReference type="ARBA" id="ARBA00013776"/>
    </source>
</evidence>
<dbReference type="GO" id="GO:0005802">
    <property type="term" value="C:trans-Golgi network"/>
    <property type="evidence" value="ECO:0007669"/>
    <property type="project" value="TreeGrafter"/>
</dbReference>
<dbReference type="AlphaFoldDB" id="A0A1S3H1R9"/>
<organism evidence="21 22">
    <name type="scientific">Lingula anatina</name>
    <name type="common">Brachiopod</name>
    <name type="synonym">Lingula unguis</name>
    <dbReference type="NCBI Taxonomy" id="7574"/>
    <lineage>
        <taxon>Eukaryota</taxon>
        <taxon>Metazoa</taxon>
        <taxon>Spiralia</taxon>
        <taxon>Lophotrochozoa</taxon>
        <taxon>Brachiopoda</taxon>
        <taxon>Linguliformea</taxon>
        <taxon>Lingulata</taxon>
        <taxon>Lingulida</taxon>
        <taxon>Linguloidea</taxon>
        <taxon>Lingulidae</taxon>
        <taxon>Lingula</taxon>
    </lineage>
</organism>
<dbReference type="PANTHER" id="PTHR15071:SF0">
    <property type="entry name" value="MANNOSE 6-PHOSPHATE RECEPTOR-LIKE PROTEIN 1"/>
    <property type="match status" value="1"/>
</dbReference>
<comment type="similarity">
    <text evidence="5">Belongs to the ATG27 family.</text>
</comment>
<keyword evidence="21" id="KW-1185">Reference proteome</keyword>
<evidence type="ECO:0000256" key="17">
    <source>
        <dbReference type="ARBA" id="ARBA00023329"/>
    </source>
</evidence>
<keyword evidence="8 18" id="KW-0812">Transmembrane</keyword>
<evidence type="ECO:0000256" key="2">
    <source>
        <dbReference type="ARBA" id="ARBA00004358"/>
    </source>
</evidence>
<dbReference type="InterPro" id="IPR009011">
    <property type="entry name" value="Man6P_isomerase_rcpt-bd_dom_sf"/>
</dbReference>
<dbReference type="InParanoid" id="A0A1S3H1R9"/>
<accession>A0A1S3H1R9</accession>
<keyword evidence="14" id="KW-0496">Mitochondrion</keyword>
<keyword evidence="10" id="KW-0653">Protein transport</keyword>
<evidence type="ECO:0000259" key="20">
    <source>
        <dbReference type="PROSITE" id="PS51914"/>
    </source>
</evidence>
<dbReference type="GO" id="GO:0010008">
    <property type="term" value="C:endosome membrane"/>
    <property type="evidence" value="ECO:0007669"/>
    <property type="project" value="UniProtKB-SubCell"/>
</dbReference>
<gene>
    <name evidence="22" type="primary">LOC106151385</name>
</gene>
<dbReference type="OrthoDB" id="29460at2759"/>
<feature type="signal peptide" evidence="19">
    <location>
        <begin position="1"/>
        <end position="31"/>
    </location>
</feature>
<evidence type="ECO:0000256" key="15">
    <source>
        <dbReference type="ARBA" id="ARBA00023136"/>
    </source>
</evidence>
<dbReference type="GO" id="GO:0031966">
    <property type="term" value="C:mitochondrial membrane"/>
    <property type="evidence" value="ECO:0007669"/>
    <property type="project" value="UniProtKB-SubCell"/>
</dbReference>
<feature type="domain" description="MRH" evidence="20">
    <location>
        <begin position="38"/>
        <end position="177"/>
    </location>
</feature>
<evidence type="ECO:0000256" key="8">
    <source>
        <dbReference type="ARBA" id="ARBA00022692"/>
    </source>
</evidence>
<keyword evidence="15 18" id="KW-0472">Membrane</keyword>
<dbReference type="GO" id="GO:0034045">
    <property type="term" value="C:phagophore assembly site membrane"/>
    <property type="evidence" value="ECO:0007669"/>
    <property type="project" value="UniProtKB-SubCell"/>
</dbReference>
<dbReference type="InterPro" id="IPR044865">
    <property type="entry name" value="MRH_dom"/>
</dbReference>
<dbReference type="GO" id="GO:0000139">
    <property type="term" value="C:Golgi membrane"/>
    <property type="evidence" value="ECO:0007669"/>
    <property type="project" value="UniProtKB-SubCell"/>
</dbReference>
<name>A0A1S3H1R9_LINAN</name>
<comment type="subcellular location">
    <subcellularLocation>
        <location evidence="2">Cytoplasmic vesicle membrane</location>
        <topology evidence="2">Single-pass type I membrane protein</topology>
    </subcellularLocation>
    <subcellularLocation>
        <location evidence="3">Golgi apparatus membrane</location>
    </subcellularLocation>
    <subcellularLocation>
        <location evidence="1">Mitochondrion membrane</location>
        <topology evidence="1">Single-pass membrane protein</topology>
    </subcellularLocation>
    <subcellularLocation>
        <location evidence="4">Preautophagosomal structure membrane</location>
        <topology evidence="4">Single-pass type I membrane protein</topology>
    </subcellularLocation>
</comment>
<keyword evidence="11 18" id="KW-1133">Transmembrane helix</keyword>
<evidence type="ECO:0000256" key="14">
    <source>
        <dbReference type="ARBA" id="ARBA00023128"/>
    </source>
</evidence>
<evidence type="ECO:0000313" key="21">
    <source>
        <dbReference type="Proteomes" id="UP000085678"/>
    </source>
</evidence>
<evidence type="ECO:0000256" key="4">
    <source>
        <dbReference type="ARBA" id="ARBA00004472"/>
    </source>
</evidence>
<evidence type="ECO:0000256" key="9">
    <source>
        <dbReference type="ARBA" id="ARBA00022729"/>
    </source>
</evidence>
<keyword evidence="16" id="KW-1015">Disulfide bond</keyword>
<evidence type="ECO:0000256" key="5">
    <source>
        <dbReference type="ARBA" id="ARBA00005363"/>
    </source>
</evidence>
<dbReference type="KEGG" id="lak:106151385"/>
<dbReference type="FunFam" id="2.70.130.10:FF:000029">
    <property type="entry name" value="uncharacterized protein LOC100184158"/>
    <property type="match status" value="1"/>
</dbReference>
<evidence type="ECO:0000313" key="22">
    <source>
        <dbReference type="RefSeq" id="XP_013380070.1"/>
    </source>
</evidence>
<dbReference type="Pfam" id="PF09451">
    <property type="entry name" value="ATG27"/>
    <property type="match status" value="1"/>
</dbReference>
<evidence type="ECO:0000256" key="18">
    <source>
        <dbReference type="SAM" id="Phobius"/>
    </source>
</evidence>
<evidence type="ECO:0000256" key="1">
    <source>
        <dbReference type="ARBA" id="ARBA00004304"/>
    </source>
</evidence>
<keyword evidence="12" id="KW-0072">Autophagy</keyword>
<dbReference type="OMA" id="CKKESKY"/>
<evidence type="ECO:0000256" key="16">
    <source>
        <dbReference type="ARBA" id="ARBA00023157"/>
    </source>
</evidence>
<dbReference type="Proteomes" id="UP000085678">
    <property type="component" value="Unplaced"/>
</dbReference>
<proteinExistence type="inferred from homology"/>
<dbReference type="PANTHER" id="PTHR15071">
    <property type="entry name" value="MANNOSE-6-PHOSPHATE RECEPTOR FAMILY MEMBER"/>
    <property type="match status" value="1"/>
</dbReference>
<keyword evidence="7" id="KW-0813">Transport</keyword>
<evidence type="ECO:0000256" key="19">
    <source>
        <dbReference type="SAM" id="SignalP"/>
    </source>
</evidence>
<keyword evidence="13" id="KW-0333">Golgi apparatus</keyword>